<evidence type="ECO:0000313" key="4">
    <source>
        <dbReference type="EMBL" id="MFC0253545.1"/>
    </source>
</evidence>
<evidence type="ECO:0000259" key="3">
    <source>
        <dbReference type="PROSITE" id="PS50894"/>
    </source>
</evidence>
<dbReference type="PROSITE" id="PS50894">
    <property type="entry name" value="HPT"/>
    <property type="match status" value="1"/>
</dbReference>
<evidence type="ECO:0000313" key="5">
    <source>
        <dbReference type="Proteomes" id="UP001589773"/>
    </source>
</evidence>
<reference evidence="4 5" key="1">
    <citation type="submission" date="2024-09" db="EMBL/GenBank/DDBJ databases">
        <authorList>
            <person name="Sun Q."/>
            <person name="Mori K."/>
        </authorList>
    </citation>
    <scope>NUCLEOTIDE SEQUENCE [LARGE SCALE GENOMIC DNA]</scope>
    <source>
        <strain evidence="4 5">CCM 7792</strain>
    </source>
</reference>
<feature type="modified residue" description="Phosphohistidine" evidence="2">
    <location>
        <position position="74"/>
    </location>
</feature>
<proteinExistence type="predicted"/>
<keyword evidence="2" id="KW-0597">Phosphoprotein</keyword>
<evidence type="ECO:0000256" key="1">
    <source>
        <dbReference type="ARBA" id="ARBA00023012"/>
    </source>
</evidence>
<evidence type="ECO:0000256" key="2">
    <source>
        <dbReference type="PROSITE-ProRule" id="PRU00110"/>
    </source>
</evidence>
<feature type="domain" description="HPt" evidence="3">
    <location>
        <begin position="35"/>
        <end position="127"/>
    </location>
</feature>
<name>A0ABV6FJ35_9BURK</name>
<organism evidence="4 5">
    <name type="scientific">Massilia consociata</name>
    <dbReference type="NCBI Taxonomy" id="760117"/>
    <lineage>
        <taxon>Bacteria</taxon>
        <taxon>Pseudomonadati</taxon>
        <taxon>Pseudomonadota</taxon>
        <taxon>Betaproteobacteria</taxon>
        <taxon>Burkholderiales</taxon>
        <taxon>Oxalobacteraceae</taxon>
        <taxon>Telluria group</taxon>
        <taxon>Massilia</taxon>
    </lineage>
</organism>
<keyword evidence="1" id="KW-0902">Two-component regulatory system</keyword>
<dbReference type="RefSeq" id="WP_379680640.1">
    <property type="nucleotide sequence ID" value="NZ_JBHLWP010000014.1"/>
</dbReference>
<dbReference type="InterPro" id="IPR008207">
    <property type="entry name" value="Sig_transdc_His_kin_Hpt_dom"/>
</dbReference>
<protein>
    <submittedName>
        <fullName evidence="4">Hpt domain-containing protein</fullName>
    </submittedName>
</protein>
<dbReference type="SMART" id="SM00073">
    <property type="entry name" value="HPT"/>
    <property type="match status" value="1"/>
</dbReference>
<dbReference type="Gene3D" id="1.20.120.160">
    <property type="entry name" value="HPT domain"/>
    <property type="match status" value="1"/>
</dbReference>
<dbReference type="Proteomes" id="UP001589773">
    <property type="component" value="Unassembled WGS sequence"/>
</dbReference>
<sequence>MNARPSSGMGAFVTPEAAHEPPLDCCAGLERVMGDQAMYLRILTRFRLDYCDNVARLRAALDAGDTALAQRIAHTLKGAAAMIEARPLRALAADVEQGLRANGRVHPQLVDRLEGELARVMTQLDALLPAPAAPRPPRDVAPAARVAAEAVIARLCELLDIGDSAALNLIAEQDACLLALLGAERMAELESAAARFDFERALQVLRPGH</sequence>
<gene>
    <name evidence="4" type="ORF">ACFFJK_16720</name>
</gene>
<dbReference type="Pfam" id="PF01627">
    <property type="entry name" value="Hpt"/>
    <property type="match status" value="1"/>
</dbReference>
<dbReference type="InterPro" id="IPR036641">
    <property type="entry name" value="HPT_dom_sf"/>
</dbReference>
<keyword evidence="5" id="KW-1185">Reference proteome</keyword>
<dbReference type="EMBL" id="JBHLWP010000014">
    <property type="protein sequence ID" value="MFC0253545.1"/>
    <property type="molecule type" value="Genomic_DNA"/>
</dbReference>
<accession>A0ABV6FJ35</accession>
<comment type="caution">
    <text evidence="4">The sequence shown here is derived from an EMBL/GenBank/DDBJ whole genome shotgun (WGS) entry which is preliminary data.</text>
</comment>
<dbReference type="SUPFAM" id="SSF47226">
    <property type="entry name" value="Histidine-containing phosphotransfer domain, HPT domain"/>
    <property type="match status" value="1"/>
</dbReference>